<dbReference type="GO" id="GO:0003729">
    <property type="term" value="F:mRNA binding"/>
    <property type="evidence" value="ECO:0007669"/>
    <property type="project" value="TreeGrafter"/>
</dbReference>
<organism evidence="2 3">
    <name type="scientific">Kalanchoe fedtschenkoi</name>
    <name type="common">Lavender scallops</name>
    <name type="synonym">South American air plant</name>
    <dbReference type="NCBI Taxonomy" id="63787"/>
    <lineage>
        <taxon>Eukaryota</taxon>
        <taxon>Viridiplantae</taxon>
        <taxon>Streptophyta</taxon>
        <taxon>Embryophyta</taxon>
        <taxon>Tracheophyta</taxon>
        <taxon>Spermatophyta</taxon>
        <taxon>Magnoliopsida</taxon>
        <taxon>eudicotyledons</taxon>
        <taxon>Gunneridae</taxon>
        <taxon>Pentapetalae</taxon>
        <taxon>Saxifragales</taxon>
        <taxon>Crassulaceae</taxon>
        <taxon>Kalanchoe</taxon>
    </lineage>
</organism>
<accession>A0A7N0V3W2</accession>
<sequence length="176" mass="19265">MQSSVLDKDKRSYRGSNVQVPSKDVNGIEDKVSGSNEYGSNDRLEKRTRNRDRPDRGVWTPLHRSDGSHASSESLSSTSQYTQSAFDSSEGVHGQNEVDMLMTRSGIRNIGSGSNNYPSYNNGSQKQFSRRVTAAHGAKDAEGHQYLGEAKPSKRGPPGYGSHEKQVWVQKSGSGT</sequence>
<feature type="compositionally biased region" description="Low complexity" evidence="1">
    <location>
        <begin position="111"/>
        <end position="124"/>
    </location>
</feature>
<protein>
    <submittedName>
        <fullName evidence="2">Uncharacterized protein</fullName>
    </submittedName>
</protein>
<feature type="compositionally biased region" description="Basic and acidic residues" evidence="1">
    <location>
        <begin position="1"/>
        <end position="12"/>
    </location>
</feature>
<evidence type="ECO:0000313" key="3">
    <source>
        <dbReference type="Proteomes" id="UP000594263"/>
    </source>
</evidence>
<feature type="compositionally biased region" description="Low complexity" evidence="1">
    <location>
        <begin position="68"/>
        <end position="79"/>
    </location>
</feature>
<proteinExistence type="predicted"/>
<dbReference type="GO" id="GO:0005737">
    <property type="term" value="C:cytoplasm"/>
    <property type="evidence" value="ECO:0007669"/>
    <property type="project" value="TreeGrafter"/>
</dbReference>
<feature type="region of interest" description="Disordered" evidence="1">
    <location>
        <begin position="1"/>
        <end position="176"/>
    </location>
</feature>
<evidence type="ECO:0000313" key="2">
    <source>
        <dbReference type="EnsemblPlants" id="Kaladp0095s0736.1.v1.1.CDS.1"/>
    </source>
</evidence>
<dbReference type="Proteomes" id="UP000594263">
    <property type="component" value="Unplaced"/>
</dbReference>
<dbReference type="GO" id="GO:0000184">
    <property type="term" value="P:nuclear-transcribed mRNA catabolic process, nonsense-mediated decay"/>
    <property type="evidence" value="ECO:0007669"/>
    <property type="project" value="InterPro"/>
</dbReference>
<keyword evidence="3" id="KW-1185">Reference proteome</keyword>
<dbReference type="EnsemblPlants" id="Kaladp0095s0736.1.v1.1">
    <property type="protein sequence ID" value="Kaladp0095s0736.1.v1.1.CDS.1"/>
    <property type="gene ID" value="Kaladp0095s0736.v1.1"/>
</dbReference>
<reference evidence="2" key="1">
    <citation type="submission" date="2021-01" db="UniProtKB">
        <authorList>
            <consortium name="EnsemblPlants"/>
        </authorList>
    </citation>
    <scope>IDENTIFICATION</scope>
</reference>
<name>A0A7N0V3W2_KALFE</name>
<dbReference type="Gramene" id="Kaladp0095s0736.1.v1.1">
    <property type="protein sequence ID" value="Kaladp0095s0736.1.v1.1.CDS.1"/>
    <property type="gene ID" value="Kaladp0095s0736.v1.1"/>
</dbReference>
<dbReference type="GO" id="GO:0045727">
    <property type="term" value="P:positive regulation of translation"/>
    <property type="evidence" value="ECO:0007669"/>
    <property type="project" value="TreeGrafter"/>
</dbReference>
<dbReference type="PANTHER" id="PTHR13112">
    <property type="entry name" value="UPF3 REGULATOR OF NONSENSE TRANSCRIPTS-LIKE PROTEIN"/>
    <property type="match status" value="1"/>
</dbReference>
<dbReference type="AlphaFoldDB" id="A0A7N0V3W2"/>
<evidence type="ECO:0000256" key="1">
    <source>
        <dbReference type="SAM" id="MobiDB-lite"/>
    </source>
</evidence>
<feature type="compositionally biased region" description="Basic and acidic residues" evidence="1">
    <location>
        <begin position="40"/>
        <end position="56"/>
    </location>
</feature>
<dbReference type="PANTHER" id="PTHR13112:SF0">
    <property type="entry name" value="FI21285P1"/>
    <property type="match status" value="1"/>
</dbReference>
<dbReference type="InterPro" id="IPR039722">
    <property type="entry name" value="Upf3"/>
</dbReference>
<dbReference type="GO" id="GO:0005730">
    <property type="term" value="C:nucleolus"/>
    <property type="evidence" value="ECO:0007669"/>
    <property type="project" value="TreeGrafter"/>
</dbReference>